<feature type="domain" description="SPOR" evidence="4">
    <location>
        <begin position="552"/>
        <end position="632"/>
    </location>
</feature>
<feature type="region of interest" description="Disordered" evidence="2">
    <location>
        <begin position="349"/>
        <end position="457"/>
    </location>
</feature>
<evidence type="ECO:0000259" key="4">
    <source>
        <dbReference type="PROSITE" id="PS51724"/>
    </source>
</evidence>
<dbReference type="RefSeq" id="WP_135961799.1">
    <property type="nucleotide sequence ID" value="NZ_SRXT01000001.1"/>
</dbReference>
<dbReference type="Pfam" id="PF05036">
    <property type="entry name" value="SPOR"/>
    <property type="match status" value="1"/>
</dbReference>
<dbReference type="AlphaFoldDB" id="A0A4S1XKA1"/>
<feature type="region of interest" description="Disordered" evidence="2">
    <location>
        <begin position="269"/>
        <end position="330"/>
    </location>
</feature>
<dbReference type="Gene3D" id="1.25.40.10">
    <property type="entry name" value="Tetratricopeptide repeat domain"/>
    <property type="match status" value="1"/>
</dbReference>
<dbReference type="SMART" id="SM00028">
    <property type="entry name" value="TPR"/>
    <property type="match status" value="2"/>
</dbReference>
<keyword evidence="1" id="KW-0802">TPR repeat</keyword>
<feature type="compositionally biased region" description="Low complexity" evidence="2">
    <location>
        <begin position="496"/>
        <end position="514"/>
    </location>
</feature>
<name>A0A4S1XKA1_9SPHN</name>
<evidence type="ECO:0000256" key="1">
    <source>
        <dbReference type="PROSITE-ProRule" id="PRU00339"/>
    </source>
</evidence>
<gene>
    <name evidence="5" type="ORF">E5A73_00185</name>
</gene>
<evidence type="ECO:0000313" key="5">
    <source>
        <dbReference type="EMBL" id="TGX55596.1"/>
    </source>
</evidence>
<dbReference type="Pfam" id="PF13432">
    <property type="entry name" value="TPR_16"/>
    <property type="match status" value="1"/>
</dbReference>
<feature type="chain" id="PRO_5020900943" evidence="3">
    <location>
        <begin position="27"/>
        <end position="644"/>
    </location>
</feature>
<feature type="repeat" description="TPR" evidence="1">
    <location>
        <begin position="55"/>
        <end position="88"/>
    </location>
</feature>
<dbReference type="GO" id="GO:0042834">
    <property type="term" value="F:peptidoglycan binding"/>
    <property type="evidence" value="ECO:0007669"/>
    <property type="project" value="InterPro"/>
</dbReference>
<protein>
    <submittedName>
        <fullName evidence="5">Tetratricopeptide repeat protein</fullName>
    </submittedName>
</protein>
<dbReference type="SUPFAM" id="SSF110997">
    <property type="entry name" value="Sporulation related repeat"/>
    <property type="match status" value="1"/>
</dbReference>
<dbReference type="PRINTS" id="PR01217">
    <property type="entry name" value="PRICHEXTENSN"/>
</dbReference>
<dbReference type="PROSITE" id="PS50005">
    <property type="entry name" value="TPR"/>
    <property type="match status" value="1"/>
</dbReference>
<feature type="compositionally biased region" description="Low complexity" evidence="2">
    <location>
        <begin position="305"/>
        <end position="326"/>
    </location>
</feature>
<reference evidence="5 6" key="1">
    <citation type="submission" date="2019-04" db="EMBL/GenBank/DDBJ databases">
        <title>Sphingomonas psychrotolerans sp. nov., isolated from soil in the Tianshan Mountains, Xinjiang, China.</title>
        <authorList>
            <person name="Luo Y."/>
            <person name="Sheng H."/>
        </authorList>
    </citation>
    <scope>NUCLEOTIDE SEQUENCE [LARGE SCALE GENOMIC DNA]</scope>
    <source>
        <strain evidence="5 6">ZFGT-11</strain>
    </source>
</reference>
<organism evidence="5 6">
    <name type="scientific">Sphingomonas gei</name>
    <dbReference type="NCBI Taxonomy" id="1395960"/>
    <lineage>
        <taxon>Bacteria</taxon>
        <taxon>Pseudomonadati</taxon>
        <taxon>Pseudomonadota</taxon>
        <taxon>Alphaproteobacteria</taxon>
        <taxon>Sphingomonadales</taxon>
        <taxon>Sphingomonadaceae</taxon>
        <taxon>Sphingomonas</taxon>
    </lineage>
</organism>
<feature type="compositionally biased region" description="Basic and acidic residues" evidence="2">
    <location>
        <begin position="284"/>
        <end position="304"/>
    </location>
</feature>
<evidence type="ECO:0000313" key="6">
    <source>
        <dbReference type="Proteomes" id="UP000306147"/>
    </source>
</evidence>
<proteinExistence type="predicted"/>
<dbReference type="EMBL" id="SRXT01000001">
    <property type="protein sequence ID" value="TGX55596.1"/>
    <property type="molecule type" value="Genomic_DNA"/>
</dbReference>
<evidence type="ECO:0000256" key="2">
    <source>
        <dbReference type="SAM" id="MobiDB-lite"/>
    </source>
</evidence>
<dbReference type="InterPro" id="IPR007730">
    <property type="entry name" value="SPOR-like_dom"/>
</dbReference>
<dbReference type="InterPro" id="IPR036680">
    <property type="entry name" value="SPOR-like_sf"/>
</dbReference>
<accession>A0A4S1XKA1</accession>
<feature type="signal peptide" evidence="3">
    <location>
        <begin position="1"/>
        <end position="26"/>
    </location>
</feature>
<dbReference type="SUPFAM" id="SSF48452">
    <property type="entry name" value="TPR-like"/>
    <property type="match status" value="1"/>
</dbReference>
<feature type="compositionally biased region" description="Basic and acidic residues" evidence="2">
    <location>
        <begin position="517"/>
        <end position="555"/>
    </location>
</feature>
<dbReference type="Proteomes" id="UP000306147">
    <property type="component" value="Unassembled WGS sequence"/>
</dbReference>
<dbReference type="OrthoDB" id="7398646at2"/>
<dbReference type="PROSITE" id="PS51724">
    <property type="entry name" value="SPOR"/>
    <property type="match status" value="1"/>
</dbReference>
<sequence>MKQIRSLRPIALALAFAVAGGAPAFAQTGLMPAPNPEADRLAQEMRVLAADPRDVRALLEAGNLSARLGDTAAALAFFARAETIDPTNPGILAGRGATLVRMERPGEALRLFQAAEARGLSAREYAGDRAFAYDLLGQPGLAQADYKLALQRQSDDETVRRYALSLGISGNVEESMRQLDPLLRKSDRAAWRARAFILAMNGDMPGAERIAASMMPGNMGHSLAPFFRRLANLAPADRAFAVHFGQLSPSAVRLADARQAPPLPQYVASTRPAQVAQAVPQRTQVEKPKRDRRSRRERERDAREVAPPARRVAEQPAPVQTAVAAPLPGPPSLARPAVPLVQPLPAPRAEEIDAPIRQPAAPVVARRETPPPARTTIAAPGQGSPGAASVGDTARTEAPSAAPTPAAAATSVAAAPERQPVEMLPEAARPVQGEANATPATAVATKPEPAPPGPVRIGQEDSVLASIVAGITIPAEELQVVTAVPVDPVPEPVRIAAAPAPKPVAVKPTAAKPAAKPKPEPVKPDTAKAKDVKKSESAKPDPKAKKPEPKPKSEPARIWVQVAGGANAASLPKAWKTVTAKAPAAFKGKSAWSTPLRATNRVLTGPFKTPAEAQAFVNTLRKSDVSGFVFTSEAGQKVTKLGAE</sequence>
<keyword evidence="6" id="KW-1185">Reference proteome</keyword>
<feature type="compositionally biased region" description="Low complexity" evidence="2">
    <location>
        <begin position="374"/>
        <end position="418"/>
    </location>
</feature>
<evidence type="ECO:0000256" key="3">
    <source>
        <dbReference type="SAM" id="SignalP"/>
    </source>
</evidence>
<dbReference type="InterPro" id="IPR019734">
    <property type="entry name" value="TPR_rpt"/>
</dbReference>
<comment type="caution">
    <text evidence="5">The sequence shown here is derived from an EMBL/GenBank/DDBJ whole genome shotgun (WGS) entry which is preliminary data.</text>
</comment>
<feature type="region of interest" description="Disordered" evidence="2">
    <location>
        <begin position="496"/>
        <end position="557"/>
    </location>
</feature>
<keyword evidence="3" id="KW-0732">Signal</keyword>
<dbReference type="InterPro" id="IPR011990">
    <property type="entry name" value="TPR-like_helical_dom_sf"/>
</dbReference>